<keyword evidence="1" id="KW-0732">Signal</keyword>
<dbReference type="InterPro" id="IPR012336">
    <property type="entry name" value="Thioredoxin-like_fold"/>
</dbReference>
<gene>
    <name evidence="3" type="ORF">CZ674_10955</name>
</gene>
<dbReference type="Pfam" id="PF13462">
    <property type="entry name" value="Thioredoxin_4"/>
    <property type="match status" value="1"/>
</dbReference>
<accession>A0A1R4GDE0</accession>
<dbReference type="InterPro" id="IPR036249">
    <property type="entry name" value="Thioredoxin-like_sf"/>
</dbReference>
<evidence type="ECO:0000313" key="3">
    <source>
        <dbReference type="EMBL" id="SJM65995.1"/>
    </source>
</evidence>
<dbReference type="GeneID" id="303173730"/>
<evidence type="ECO:0000313" key="4">
    <source>
        <dbReference type="Proteomes" id="UP000195787"/>
    </source>
</evidence>
<proteinExistence type="predicted"/>
<name>A0A1R4GDE0_9MICO</name>
<dbReference type="AlphaFoldDB" id="A0A1R4GDE0"/>
<feature type="chain" id="PRO_5012593838" evidence="1">
    <location>
        <begin position="27"/>
        <end position="241"/>
    </location>
</feature>
<dbReference type="Proteomes" id="UP000195787">
    <property type="component" value="Unassembled WGS sequence"/>
</dbReference>
<organism evidence="3 4">
    <name type="scientific">Agrococcus casei LMG 22410</name>
    <dbReference type="NCBI Taxonomy" id="1255656"/>
    <lineage>
        <taxon>Bacteria</taxon>
        <taxon>Bacillati</taxon>
        <taxon>Actinomycetota</taxon>
        <taxon>Actinomycetes</taxon>
        <taxon>Micrococcales</taxon>
        <taxon>Microbacteriaceae</taxon>
        <taxon>Agrococcus</taxon>
    </lineage>
</organism>
<reference evidence="3 4" key="1">
    <citation type="submission" date="2017-02" db="EMBL/GenBank/DDBJ databases">
        <authorList>
            <person name="Peterson S.W."/>
        </authorList>
    </citation>
    <scope>NUCLEOTIDE SEQUENCE [LARGE SCALE GENOMIC DNA]</scope>
    <source>
        <strain evidence="3 4">LMG 22410</strain>
    </source>
</reference>
<feature type="domain" description="Thioredoxin-like fold" evidence="2">
    <location>
        <begin position="78"/>
        <end position="222"/>
    </location>
</feature>
<feature type="signal peptide" evidence="1">
    <location>
        <begin position="1"/>
        <end position="26"/>
    </location>
</feature>
<dbReference type="SUPFAM" id="SSF52833">
    <property type="entry name" value="Thioredoxin-like"/>
    <property type="match status" value="1"/>
</dbReference>
<evidence type="ECO:0000259" key="2">
    <source>
        <dbReference type="Pfam" id="PF13462"/>
    </source>
</evidence>
<evidence type="ECO:0000256" key="1">
    <source>
        <dbReference type="SAM" id="SignalP"/>
    </source>
</evidence>
<dbReference type="OrthoDB" id="117402at2"/>
<dbReference type="RefSeq" id="WP_159456973.1">
    <property type="nucleotide sequence ID" value="NZ_FUHU01000043.1"/>
</dbReference>
<keyword evidence="4" id="KW-1185">Reference proteome</keyword>
<dbReference type="PROSITE" id="PS51257">
    <property type="entry name" value="PROKAR_LIPOPROTEIN"/>
    <property type="match status" value="1"/>
</dbReference>
<dbReference type="EMBL" id="FUHU01000043">
    <property type="protein sequence ID" value="SJM65995.1"/>
    <property type="molecule type" value="Genomic_DNA"/>
</dbReference>
<dbReference type="CDD" id="cd02972">
    <property type="entry name" value="DsbA_family"/>
    <property type="match status" value="1"/>
</dbReference>
<sequence length="241" mass="24881">MKSSRIKTTLAALFVGALVLTGCSMGGPPEPPETATEGLVPMNLETAGVTYMSDGVLESDAAPAFAAPPETDAIDVGMVFDPMCPHCANFEAQFGETIASLIDSGDITLTAYPVAFVAGELSEKSANAFYAVVSYSPEHAQEFQTELLAANLAQGGLDDDALIELAASVGATDEKIEQAITEGSFIDLIKGLTEQALGQEIPGTGVTLSGTPLIFAEGVELESPTFSGTPEEALATLESQL</sequence>
<protein>
    <submittedName>
        <fullName evidence="3">POSSIBLE CONSERVED MEMBRANE OR SECRETED PROTEIN</fullName>
    </submittedName>
</protein>
<dbReference type="Gene3D" id="3.40.30.10">
    <property type="entry name" value="Glutaredoxin"/>
    <property type="match status" value="1"/>
</dbReference>